<name>A0ABY4CJ66_9BACL</name>
<sequence>MTFEQMLASFIGSTVEVVVVNDILTGTLLSVNSSTLTLQTSPVTYYGPGTETIVTLSSIDYVRVPAA</sequence>
<evidence type="ECO:0000313" key="2">
    <source>
        <dbReference type="Proteomes" id="UP000830167"/>
    </source>
</evidence>
<evidence type="ECO:0000313" key="1">
    <source>
        <dbReference type="EMBL" id="UOF90557.1"/>
    </source>
</evidence>
<protein>
    <recommendedName>
        <fullName evidence="3">DUF2642 domain-containing protein</fullName>
    </recommendedName>
</protein>
<reference evidence="1" key="1">
    <citation type="submission" date="2021-12" db="EMBL/GenBank/DDBJ databases">
        <title>Alicyclobacillaceae gen. nov., sp. nov., isolated from chalcocite enrichment system.</title>
        <authorList>
            <person name="Jiang Z."/>
        </authorList>
    </citation>
    <scope>NUCLEOTIDE SEQUENCE</scope>
    <source>
        <strain evidence="1">MYW30-H2</strain>
    </source>
</reference>
<gene>
    <name evidence="1" type="ORF">LSG31_22320</name>
</gene>
<dbReference type="EMBL" id="CP089291">
    <property type="protein sequence ID" value="UOF90557.1"/>
    <property type="molecule type" value="Genomic_DNA"/>
</dbReference>
<keyword evidence="2" id="KW-1185">Reference proteome</keyword>
<evidence type="ECO:0008006" key="3">
    <source>
        <dbReference type="Google" id="ProtNLM"/>
    </source>
</evidence>
<dbReference type="Proteomes" id="UP000830167">
    <property type="component" value="Chromosome"/>
</dbReference>
<organism evidence="1 2">
    <name type="scientific">Fodinisporobacter ferrooxydans</name>
    <dbReference type="NCBI Taxonomy" id="2901836"/>
    <lineage>
        <taxon>Bacteria</taxon>
        <taxon>Bacillati</taxon>
        <taxon>Bacillota</taxon>
        <taxon>Bacilli</taxon>
        <taxon>Bacillales</taxon>
        <taxon>Alicyclobacillaceae</taxon>
        <taxon>Fodinisporobacter</taxon>
    </lineage>
</organism>
<proteinExistence type="predicted"/>
<dbReference type="RefSeq" id="WP_347437254.1">
    <property type="nucleotide sequence ID" value="NZ_CP089291.1"/>
</dbReference>
<accession>A0ABY4CJ66</accession>